<dbReference type="InterPro" id="IPR049049">
    <property type="entry name" value="Beta-AFase-like_GH127_C"/>
</dbReference>
<dbReference type="GO" id="GO:0005975">
    <property type="term" value="P:carbohydrate metabolic process"/>
    <property type="evidence" value="ECO:0007669"/>
    <property type="project" value="InterPro"/>
</dbReference>
<dbReference type="SUPFAM" id="SSF48208">
    <property type="entry name" value="Six-hairpin glycosidases"/>
    <property type="match status" value="1"/>
</dbReference>
<evidence type="ECO:0000259" key="4">
    <source>
        <dbReference type="Pfam" id="PF20737"/>
    </source>
</evidence>
<organism evidence="5 6">
    <name type="scientific">Dyadobacter soli</name>
    <dbReference type="NCBI Taxonomy" id="659014"/>
    <lineage>
        <taxon>Bacteria</taxon>
        <taxon>Pseudomonadati</taxon>
        <taxon>Bacteroidota</taxon>
        <taxon>Cytophagia</taxon>
        <taxon>Cytophagales</taxon>
        <taxon>Spirosomataceae</taxon>
        <taxon>Dyadobacter</taxon>
    </lineage>
</organism>
<feature type="signal peptide" evidence="1">
    <location>
        <begin position="1"/>
        <end position="30"/>
    </location>
</feature>
<evidence type="ECO:0000313" key="6">
    <source>
        <dbReference type="Proteomes" id="UP000198748"/>
    </source>
</evidence>
<dbReference type="AlphaFoldDB" id="A0A1G7PVD8"/>
<proteinExistence type="predicted"/>
<dbReference type="EMBL" id="FNAN01000013">
    <property type="protein sequence ID" value="SDF89340.1"/>
    <property type="molecule type" value="Genomic_DNA"/>
</dbReference>
<reference evidence="6" key="1">
    <citation type="submission" date="2016-10" db="EMBL/GenBank/DDBJ databases">
        <authorList>
            <person name="Varghese N."/>
            <person name="Submissions S."/>
        </authorList>
    </citation>
    <scope>NUCLEOTIDE SEQUENCE [LARGE SCALE GENOMIC DNA]</scope>
    <source>
        <strain evidence="6">DSM 25329</strain>
    </source>
</reference>
<dbReference type="InterPro" id="IPR049174">
    <property type="entry name" value="Beta-AFase-like"/>
</dbReference>
<accession>A0A1G7PVD8</accession>
<dbReference type="InterPro" id="IPR012878">
    <property type="entry name" value="Beta-AFase-like_GH127_cat"/>
</dbReference>
<name>A0A1G7PVD8_9BACT</name>
<keyword evidence="1" id="KW-0732">Signal</keyword>
<evidence type="ECO:0008006" key="7">
    <source>
        <dbReference type="Google" id="ProtNLM"/>
    </source>
</evidence>
<evidence type="ECO:0000256" key="1">
    <source>
        <dbReference type="SAM" id="SignalP"/>
    </source>
</evidence>
<dbReference type="Pfam" id="PF20736">
    <property type="entry name" value="Glyco_hydro127M"/>
    <property type="match status" value="1"/>
</dbReference>
<feature type="domain" description="Non-reducing end beta-L-arabinofuranosidase-like GH127 catalytic" evidence="2">
    <location>
        <begin position="41"/>
        <end position="422"/>
    </location>
</feature>
<protein>
    <recommendedName>
        <fullName evidence="7">DUF1680 family protein</fullName>
    </recommendedName>
</protein>
<keyword evidence="6" id="KW-1185">Reference proteome</keyword>
<dbReference type="Pfam" id="PF07944">
    <property type="entry name" value="Beta-AFase-like_GH127_cat"/>
    <property type="match status" value="1"/>
</dbReference>
<evidence type="ECO:0000313" key="5">
    <source>
        <dbReference type="EMBL" id="SDF89340.1"/>
    </source>
</evidence>
<dbReference type="InterPro" id="IPR049046">
    <property type="entry name" value="Beta-AFase-like_GH127_middle"/>
</dbReference>
<sequence length="661" mass="74325">MNFEMKLTPKIYVSAALVWCIQATPFQANAQQRIQPVQFSQVNITDAFWKPKQEKVATATLNACIIQTEEKSGRIRNFEKVARKQGEKHEGIYYDDSDVYKAIEAIAYSLKNRPDAALEKKADEWIDKIAAAQQPDGYLNTYYTLTDLKQRWTDMEKHEDYCAGHLMEAAVAYYNTTGKRKLLDVAIRFADHIDNTFRVANRPWVSGHQEIELALMKMYHLTKEDRYLKLADWFLDQRGHGYGKGKIWDEWKDPKYCQDDVPVKQQKEITGHAVRAMYQYTGAADVASVTQDPGYMNAMTAVWEDVVYRNMYLTGGIGSSGHNEGFTDDYDLPNGAAYSETCASVGMVFWNQRMNALTGDAKYIDVLERSLYNGALDGLSLNGDTFFYGNPLSSMGNNARSAWFGTACCPSNIARLVASVGDYIYGKSEGKIWVNLFVASNTSFQIGKTVVPLQVTTNYPWEGNVKIKVTPAQKAKYALNVRIPGWAANTPVPGELYNFASANNAKIEILLNGKPVEYKTEKGYAVIDRTWQNGDEVEVKLPMEVRQIKARKEVKADADRIALQRGPLVYCVEGADNAGEVWNLLVPENPSFNTKTSQILNEPVVAIQANLQIVKATPDGLNVKPEPQTVTAIPYYTWANRGRGPMQVWLPVKMKSIRIAE</sequence>
<gene>
    <name evidence="5" type="ORF">SAMN04487996_113115</name>
</gene>
<feature type="domain" description="Non-reducing end beta-L-arabinofuranosidase-like GH127 middle" evidence="3">
    <location>
        <begin position="431"/>
        <end position="543"/>
    </location>
</feature>
<dbReference type="InterPro" id="IPR008928">
    <property type="entry name" value="6-hairpin_glycosidase_sf"/>
</dbReference>
<dbReference type="STRING" id="659014.SAMN04487996_113115"/>
<dbReference type="Pfam" id="PF20737">
    <property type="entry name" value="Glyco_hydro127C"/>
    <property type="match status" value="1"/>
</dbReference>
<dbReference type="PANTHER" id="PTHR43465">
    <property type="entry name" value="DUF1680 DOMAIN PROTEIN (AFU_ORTHOLOGUE AFUA_1G08910)"/>
    <property type="match status" value="1"/>
</dbReference>
<feature type="chain" id="PRO_5011678145" description="DUF1680 family protein" evidence="1">
    <location>
        <begin position="31"/>
        <end position="661"/>
    </location>
</feature>
<dbReference type="Proteomes" id="UP000198748">
    <property type="component" value="Unassembled WGS sequence"/>
</dbReference>
<evidence type="ECO:0000259" key="3">
    <source>
        <dbReference type="Pfam" id="PF20736"/>
    </source>
</evidence>
<dbReference type="PANTHER" id="PTHR43465:SF2">
    <property type="entry name" value="DUF1680 DOMAIN PROTEIN (AFU_ORTHOLOGUE AFUA_1G08910)"/>
    <property type="match status" value="1"/>
</dbReference>
<feature type="domain" description="Non-reducing end beta-L-arabinofuranosidase-like GH127 C-terminal" evidence="4">
    <location>
        <begin position="545"/>
        <end position="651"/>
    </location>
</feature>
<evidence type="ECO:0000259" key="2">
    <source>
        <dbReference type="Pfam" id="PF07944"/>
    </source>
</evidence>